<sequence>MRGGKAPPPSLGGIAGMRSGRSSATTHQLRIVAGGSGALGSPPPKKEKEAEEVGVRGASGGGVPGGAPRKRVCPWLPRHLVFCARCQVAAAPALCGRLPGVGGPALTLPRDRAAPHAPRAGAGAPPDQAGPAGPASPARPAPAALQPRLRPRPPRQPRPRSLRRTGGLRAPGRGWCPGRSSPVLESSFCLGLDIS</sequence>
<feature type="compositionally biased region" description="Basic residues" evidence="1">
    <location>
        <begin position="149"/>
        <end position="163"/>
    </location>
</feature>
<keyword evidence="3" id="KW-1185">Reference proteome</keyword>
<dbReference type="Proteomes" id="UP001176941">
    <property type="component" value="Chromosome 34"/>
</dbReference>
<evidence type="ECO:0000256" key="1">
    <source>
        <dbReference type="SAM" id="MobiDB-lite"/>
    </source>
</evidence>
<feature type="compositionally biased region" description="Low complexity" evidence="1">
    <location>
        <begin position="115"/>
        <end position="148"/>
    </location>
</feature>
<feature type="compositionally biased region" description="Pro residues" evidence="1">
    <location>
        <begin position="1"/>
        <end position="10"/>
    </location>
</feature>
<evidence type="ECO:0000313" key="2">
    <source>
        <dbReference type="EMBL" id="CAI9173529.1"/>
    </source>
</evidence>
<accession>A0ABN8ZIE3</accession>
<feature type="region of interest" description="Disordered" evidence="1">
    <location>
        <begin position="1"/>
        <end position="68"/>
    </location>
</feature>
<evidence type="ECO:0000313" key="3">
    <source>
        <dbReference type="Proteomes" id="UP001176941"/>
    </source>
</evidence>
<reference evidence="2" key="1">
    <citation type="submission" date="2023-04" db="EMBL/GenBank/DDBJ databases">
        <authorList>
            <consortium name="ELIXIR-Norway"/>
        </authorList>
    </citation>
    <scope>NUCLEOTIDE SEQUENCE [LARGE SCALE GENOMIC DNA]</scope>
</reference>
<protein>
    <submittedName>
        <fullName evidence="2">Uncharacterized protein</fullName>
    </submittedName>
</protein>
<feature type="compositionally biased region" description="Basic and acidic residues" evidence="1">
    <location>
        <begin position="44"/>
        <end position="54"/>
    </location>
</feature>
<dbReference type="EMBL" id="OX460345">
    <property type="protein sequence ID" value="CAI9173529.1"/>
    <property type="molecule type" value="Genomic_DNA"/>
</dbReference>
<organism evidence="2 3">
    <name type="scientific">Rangifer tarandus platyrhynchus</name>
    <name type="common">Svalbard reindeer</name>
    <dbReference type="NCBI Taxonomy" id="3082113"/>
    <lineage>
        <taxon>Eukaryota</taxon>
        <taxon>Metazoa</taxon>
        <taxon>Chordata</taxon>
        <taxon>Craniata</taxon>
        <taxon>Vertebrata</taxon>
        <taxon>Euteleostomi</taxon>
        <taxon>Mammalia</taxon>
        <taxon>Eutheria</taxon>
        <taxon>Laurasiatheria</taxon>
        <taxon>Artiodactyla</taxon>
        <taxon>Ruminantia</taxon>
        <taxon>Pecora</taxon>
        <taxon>Cervidae</taxon>
        <taxon>Odocoileinae</taxon>
        <taxon>Rangifer</taxon>
    </lineage>
</organism>
<proteinExistence type="predicted"/>
<feature type="region of interest" description="Disordered" evidence="1">
    <location>
        <begin position="106"/>
        <end position="184"/>
    </location>
</feature>
<gene>
    <name evidence="2" type="ORF">MRATA1EN1_LOCUS22491</name>
</gene>
<name>A0ABN8ZIE3_RANTA</name>